<accession>A0A1G4IAJ8</accession>
<dbReference type="EMBL" id="CZPT02001150">
    <property type="protein sequence ID" value="SCU69087.1"/>
    <property type="molecule type" value="Genomic_DNA"/>
</dbReference>
<dbReference type="Proteomes" id="UP000195570">
    <property type="component" value="Unassembled WGS sequence"/>
</dbReference>
<keyword evidence="10" id="KW-1185">Reference proteome</keyword>
<evidence type="ECO:0000256" key="8">
    <source>
        <dbReference type="SAM" id="Phobius"/>
    </source>
</evidence>
<dbReference type="GO" id="GO:0005789">
    <property type="term" value="C:endoplasmic reticulum membrane"/>
    <property type="evidence" value="ECO:0007669"/>
    <property type="project" value="UniProtKB-SubCell"/>
</dbReference>
<evidence type="ECO:0000313" key="9">
    <source>
        <dbReference type="EMBL" id="SCU69087.1"/>
    </source>
</evidence>
<proteinExistence type="inferred from homology"/>
<protein>
    <recommendedName>
        <fullName evidence="3">ER membrane protein complex subunit 4</fullName>
    </recommendedName>
</protein>
<evidence type="ECO:0000256" key="1">
    <source>
        <dbReference type="ARBA" id="ARBA00004477"/>
    </source>
</evidence>
<evidence type="ECO:0000256" key="4">
    <source>
        <dbReference type="ARBA" id="ARBA00022692"/>
    </source>
</evidence>
<evidence type="ECO:0000256" key="2">
    <source>
        <dbReference type="ARBA" id="ARBA00007715"/>
    </source>
</evidence>
<evidence type="ECO:0000256" key="6">
    <source>
        <dbReference type="ARBA" id="ARBA00022989"/>
    </source>
</evidence>
<name>A0A1G4IAJ8_TRYEQ</name>
<feature type="transmembrane region" description="Helical" evidence="8">
    <location>
        <begin position="36"/>
        <end position="59"/>
    </location>
</feature>
<evidence type="ECO:0000256" key="5">
    <source>
        <dbReference type="ARBA" id="ARBA00022824"/>
    </source>
</evidence>
<evidence type="ECO:0000313" key="10">
    <source>
        <dbReference type="Proteomes" id="UP000195570"/>
    </source>
</evidence>
<evidence type="ECO:0000256" key="3">
    <source>
        <dbReference type="ARBA" id="ARBA00020820"/>
    </source>
</evidence>
<keyword evidence="7 8" id="KW-0472">Membrane</keyword>
<dbReference type="GeneID" id="92374584"/>
<gene>
    <name evidence="9" type="ORF">TEOVI_000064400</name>
</gene>
<keyword evidence="6 8" id="KW-1133">Transmembrane helix</keyword>
<dbReference type="Pfam" id="PF06417">
    <property type="entry name" value="EMC4"/>
    <property type="match status" value="1"/>
</dbReference>
<keyword evidence="4 8" id="KW-0812">Transmembrane</keyword>
<dbReference type="AlphaFoldDB" id="A0A1G4IAJ8"/>
<comment type="subcellular location">
    <subcellularLocation>
        <location evidence="1">Endoplasmic reticulum membrane</location>
        <topology evidence="1">Multi-pass membrane protein</topology>
    </subcellularLocation>
</comment>
<organism evidence="9 10">
    <name type="scientific">Trypanosoma equiperdum</name>
    <dbReference type="NCBI Taxonomy" id="5694"/>
    <lineage>
        <taxon>Eukaryota</taxon>
        <taxon>Discoba</taxon>
        <taxon>Euglenozoa</taxon>
        <taxon>Kinetoplastea</taxon>
        <taxon>Metakinetoplastina</taxon>
        <taxon>Trypanosomatida</taxon>
        <taxon>Trypanosomatidae</taxon>
        <taxon>Trypanosoma</taxon>
    </lineage>
</organism>
<keyword evidence="5" id="KW-0256">Endoplasmic reticulum</keyword>
<dbReference type="InterPro" id="IPR009445">
    <property type="entry name" value="TMEM85/Emc4"/>
</dbReference>
<dbReference type="PANTHER" id="PTHR19315">
    <property type="entry name" value="ER MEMBRANE PROTEIN COMPLEX SUBUNIT 4"/>
    <property type="match status" value="1"/>
</dbReference>
<dbReference type="VEuPathDB" id="TriTrypDB:TEOVI_000064400"/>
<evidence type="ECO:0000256" key="7">
    <source>
        <dbReference type="ARBA" id="ARBA00023136"/>
    </source>
</evidence>
<dbReference type="RefSeq" id="XP_067080119.1">
    <property type="nucleotide sequence ID" value="XM_067224018.1"/>
</dbReference>
<comment type="similarity">
    <text evidence="2">Belongs to the EMC4 family.</text>
</comment>
<feature type="transmembrane region" description="Helical" evidence="8">
    <location>
        <begin position="95"/>
        <end position="114"/>
    </location>
</feature>
<sequence>MRKQLNMQEEGDASTARTHRRLNDLRMQPLSSLPMTIFMMWMVGNDVSIFSIVFVGMAVTNPLQSMLGAAKVFEEFNEEAEKDPHVRSAVGHSKLIYIACCFAALAVALIKLNWMGLMPVNAMDWLDSTPPQYKEQSMGTFFS</sequence>
<comment type="caution">
    <text evidence="9">The sequence shown here is derived from an EMBL/GenBank/DDBJ whole genome shotgun (WGS) entry which is preliminary data.</text>
</comment>
<reference evidence="9" key="1">
    <citation type="submission" date="2016-09" db="EMBL/GenBank/DDBJ databases">
        <authorList>
            <person name="Hebert L."/>
            <person name="Moumen B."/>
        </authorList>
    </citation>
    <scope>NUCLEOTIDE SEQUENCE [LARGE SCALE GENOMIC DNA]</scope>
    <source>
        <strain evidence="9">OVI</strain>
    </source>
</reference>